<evidence type="ECO:0008006" key="6">
    <source>
        <dbReference type="Google" id="ProtNLM"/>
    </source>
</evidence>
<accession>A0ABP9Z0A3</accession>
<evidence type="ECO:0000256" key="2">
    <source>
        <dbReference type="ARBA" id="ARBA00022658"/>
    </source>
</evidence>
<comment type="similarity">
    <text evidence="1">Belongs to the synembryn family.</text>
</comment>
<gene>
    <name evidence="4" type="ORF">MFLAVUS_005978</name>
</gene>
<dbReference type="Pfam" id="PF10165">
    <property type="entry name" value="Ric8"/>
    <property type="match status" value="1"/>
</dbReference>
<evidence type="ECO:0000256" key="3">
    <source>
        <dbReference type="ARBA" id="ARBA00023186"/>
    </source>
</evidence>
<keyword evidence="2" id="KW-0344">Guanine-nucleotide releasing factor</keyword>
<dbReference type="InterPro" id="IPR011989">
    <property type="entry name" value="ARM-like"/>
</dbReference>
<dbReference type="InterPro" id="IPR019318">
    <property type="entry name" value="Gua_nucleotide_exch_fac_Ric8"/>
</dbReference>
<dbReference type="PANTHER" id="PTHR12425">
    <property type="entry name" value="SYNEMBRYN"/>
    <property type="match status" value="1"/>
</dbReference>
<evidence type="ECO:0000313" key="5">
    <source>
        <dbReference type="Proteomes" id="UP001473302"/>
    </source>
</evidence>
<reference evidence="4 5" key="1">
    <citation type="submission" date="2024-04" db="EMBL/GenBank/DDBJ databases">
        <title>genome sequences of Mucor flavus KT1a and Helicostylum pulchrum KT1b strains isolated from the surface of a dry-aged beef.</title>
        <authorList>
            <person name="Toyotome T."/>
            <person name="Hosono M."/>
            <person name="Torimaru M."/>
            <person name="Fukuda K."/>
            <person name="Mikami N."/>
        </authorList>
    </citation>
    <scope>NUCLEOTIDE SEQUENCE [LARGE SCALE GENOMIC DNA]</scope>
    <source>
        <strain evidence="4 5">KT1a</strain>
    </source>
</reference>
<comment type="caution">
    <text evidence="4">The sequence shown here is derived from an EMBL/GenBank/DDBJ whole genome shotgun (WGS) entry which is preliminary data.</text>
</comment>
<dbReference type="EMBL" id="BAABUK010000013">
    <property type="protein sequence ID" value="GAA5812522.1"/>
    <property type="molecule type" value="Genomic_DNA"/>
</dbReference>
<name>A0ABP9Z0A3_9FUNG</name>
<keyword evidence="3" id="KW-0143">Chaperone</keyword>
<dbReference type="Proteomes" id="UP001473302">
    <property type="component" value="Unassembled WGS sequence"/>
</dbReference>
<protein>
    <recommendedName>
        <fullName evidence="6">Synembryn-A</fullName>
    </recommendedName>
</protein>
<dbReference type="SUPFAM" id="SSF48371">
    <property type="entry name" value="ARM repeat"/>
    <property type="match status" value="1"/>
</dbReference>
<dbReference type="Gene3D" id="1.25.10.10">
    <property type="entry name" value="Leucine-rich Repeat Variant"/>
    <property type="match status" value="1"/>
</dbReference>
<dbReference type="InterPro" id="IPR016024">
    <property type="entry name" value="ARM-type_fold"/>
</dbReference>
<keyword evidence="5" id="KW-1185">Reference proteome</keyword>
<evidence type="ECO:0000313" key="4">
    <source>
        <dbReference type="EMBL" id="GAA5812522.1"/>
    </source>
</evidence>
<organism evidence="4 5">
    <name type="scientific">Mucor flavus</name>
    <dbReference type="NCBI Taxonomy" id="439312"/>
    <lineage>
        <taxon>Eukaryota</taxon>
        <taxon>Fungi</taxon>
        <taxon>Fungi incertae sedis</taxon>
        <taxon>Mucoromycota</taxon>
        <taxon>Mucoromycotina</taxon>
        <taxon>Mucoromycetes</taxon>
        <taxon>Mucorales</taxon>
        <taxon>Mucorineae</taxon>
        <taxon>Mucoraceae</taxon>
        <taxon>Mucor</taxon>
    </lineage>
</organism>
<proteinExistence type="inferred from homology"/>
<dbReference type="PANTHER" id="PTHR12425:SF5">
    <property type="entry name" value="SYNEMBRYN"/>
    <property type="match status" value="1"/>
</dbReference>
<sequence length="492" mass="55408">MQNYTERYQTLEKTSESACCELLHKVETNPQLKTQALSTIRILGRDPVGSNALFTKEGISVLVDIAFKPNQVKDTSSSREALKCIANCIHLNDKVKVYLEEQDVLGSCQYVLQSEDHISLDTQFLTCRILFFLTVNRPDLVTRLIDASISNAIEKVLTQNICILQDTTNLIDRNMPINPLTVTSEALKLLFNLLLVNSRSTEQESATNIEHFENCLVPIFHLLFQVPYSNPQPLVPPHSQAIHVLMQYPYRIISKVWQSQSDWTNKLYDSAEQGHTFIATTLVHLLDQAVHVLIPDGDPDDINDSSQVDAILSPVCLVLRSLAEGDPLLSKAIAKLLLPNETDRLLPVHEGFSLSAYMIRLMTSTMMPLTRDGVCETLFVLCDKDVNKFTQQVGYGNAIGYLVNKGIAMETPTTDETEEKDINPITGQYVSSEKQPDLKDMTDEEKEREAERLFVLFERLKKTGIIDVENPIAKAMQESQGRFEEIDSSDED</sequence>
<evidence type="ECO:0000256" key="1">
    <source>
        <dbReference type="ARBA" id="ARBA00009049"/>
    </source>
</evidence>